<dbReference type="SUPFAM" id="SSF53756">
    <property type="entry name" value="UDP-Glycosyltransferase/glycogen phosphorylase"/>
    <property type="match status" value="1"/>
</dbReference>
<reference evidence="3" key="1">
    <citation type="submission" date="2017-09" db="EMBL/GenBank/DDBJ databases">
        <title>Depth-based differentiation of microbial function through sediment-hosted aquifers and enrichment of novel symbionts in the deep terrestrial subsurface.</title>
        <authorList>
            <person name="Probst A.J."/>
            <person name="Ladd B."/>
            <person name="Jarett J.K."/>
            <person name="Geller-Mcgrath D.E."/>
            <person name="Sieber C.M.K."/>
            <person name="Emerson J.B."/>
            <person name="Anantharaman K."/>
            <person name="Thomas B.C."/>
            <person name="Malmstrom R."/>
            <person name="Stieglmeier M."/>
            <person name="Klingl A."/>
            <person name="Woyke T."/>
            <person name="Ryan C.M."/>
            <person name="Banfield J.F."/>
        </authorList>
    </citation>
    <scope>NUCLEOTIDE SEQUENCE [LARGE SCALE GENOMIC DNA]</scope>
</reference>
<dbReference type="Pfam" id="PF00534">
    <property type="entry name" value="Glycos_transf_1"/>
    <property type="match status" value="1"/>
</dbReference>
<protein>
    <recommendedName>
        <fullName evidence="1">Glycosyl transferase family 1 domain-containing protein</fullName>
    </recommendedName>
</protein>
<accession>A0A2M7QBL7</accession>
<dbReference type="PANTHER" id="PTHR12526">
    <property type="entry name" value="GLYCOSYLTRANSFERASE"/>
    <property type="match status" value="1"/>
</dbReference>
<sequence>MKRKINLAIINSTQVKLSPYTKQGTEIFDYIFINGLYKYKRKEFDITAFCSGNSLLPVKKESVIFRSSLENQHIGAKHHLIFDLALISKAIGMQNKFDIFHSNIGSGDYMMAFAQFIKKPIVNTIHGVISEPHSSLFFSQFERYPHLYFTPISNYQKKSLPSLNFTRTIYHGIDPKKYSFNAIGGKNIVWTGRAVPEKGLDTVLTIAQKLKKYTRVFPIIKDEYLHWVYDEIIKKRDLIIQIVKVYIEFNMARSGLITEYQNSKLFLFPLRWDEPFGLTLIESMSCGTPIVTYARGSIPEIVKDGETGFIVNPSDDDIRGNWIIKKTGIEGLCEAVERIYAMPEDQYKKMRLACRAHVEKNFTVEHMVDQYVEVYKEILAKKASA</sequence>
<name>A0A2M7QBL7_9BACT</name>
<dbReference type="AlphaFoldDB" id="A0A2M7QBL7"/>
<evidence type="ECO:0000313" key="3">
    <source>
        <dbReference type="Proteomes" id="UP000230108"/>
    </source>
</evidence>
<dbReference type="Gene3D" id="3.40.50.2000">
    <property type="entry name" value="Glycogen Phosphorylase B"/>
    <property type="match status" value="2"/>
</dbReference>
<comment type="caution">
    <text evidence="2">The sequence shown here is derived from an EMBL/GenBank/DDBJ whole genome shotgun (WGS) entry which is preliminary data.</text>
</comment>
<dbReference type="PANTHER" id="PTHR12526:SF595">
    <property type="entry name" value="BLL5217 PROTEIN"/>
    <property type="match status" value="1"/>
</dbReference>
<dbReference type="GO" id="GO:0016757">
    <property type="term" value="F:glycosyltransferase activity"/>
    <property type="evidence" value="ECO:0007669"/>
    <property type="project" value="InterPro"/>
</dbReference>
<feature type="domain" description="Glycosyl transferase family 1" evidence="1">
    <location>
        <begin position="188"/>
        <end position="317"/>
    </location>
</feature>
<proteinExistence type="predicted"/>
<gene>
    <name evidence="2" type="ORF">COY90_04925</name>
</gene>
<evidence type="ECO:0000313" key="2">
    <source>
        <dbReference type="EMBL" id="PIY68625.1"/>
    </source>
</evidence>
<dbReference type="EMBL" id="PFLF01000105">
    <property type="protein sequence ID" value="PIY68625.1"/>
    <property type="molecule type" value="Genomic_DNA"/>
</dbReference>
<dbReference type="InterPro" id="IPR001296">
    <property type="entry name" value="Glyco_trans_1"/>
</dbReference>
<dbReference type="Proteomes" id="UP000230108">
    <property type="component" value="Unassembled WGS sequence"/>
</dbReference>
<evidence type="ECO:0000259" key="1">
    <source>
        <dbReference type="Pfam" id="PF00534"/>
    </source>
</evidence>
<organism evidence="2 3">
    <name type="scientific">Candidatus Roizmanbacteria bacterium CG_4_10_14_0_8_um_filter_39_9</name>
    <dbReference type="NCBI Taxonomy" id="1974829"/>
    <lineage>
        <taxon>Bacteria</taxon>
        <taxon>Candidatus Roizmaniibacteriota</taxon>
    </lineage>
</organism>